<accession>A0A6V8LP66</accession>
<dbReference type="InterPro" id="IPR000014">
    <property type="entry name" value="PAS"/>
</dbReference>
<name>A0A6V8LP66_9BACT</name>
<feature type="domain" description="PAC" evidence="12">
    <location>
        <begin position="138"/>
        <end position="189"/>
    </location>
</feature>
<dbReference type="PROSITE" id="PS50112">
    <property type="entry name" value="PAS"/>
    <property type="match status" value="2"/>
</dbReference>
<evidence type="ECO:0000256" key="5">
    <source>
        <dbReference type="ARBA" id="ARBA00022741"/>
    </source>
</evidence>
<evidence type="ECO:0000256" key="8">
    <source>
        <dbReference type="ARBA" id="ARBA00023012"/>
    </source>
</evidence>
<evidence type="ECO:0000256" key="4">
    <source>
        <dbReference type="ARBA" id="ARBA00022679"/>
    </source>
</evidence>
<dbReference type="InterPro" id="IPR003661">
    <property type="entry name" value="HisK_dim/P_dom"/>
</dbReference>
<comment type="catalytic activity">
    <reaction evidence="1">
        <text>ATP + protein L-histidine = ADP + protein N-phospho-L-histidine.</text>
        <dbReference type="EC" id="2.7.13.3"/>
    </reaction>
</comment>
<keyword evidence="8" id="KW-0902">Two-component regulatory system</keyword>
<dbReference type="CDD" id="cd00130">
    <property type="entry name" value="PAS"/>
    <property type="match status" value="2"/>
</dbReference>
<evidence type="ECO:0000256" key="1">
    <source>
        <dbReference type="ARBA" id="ARBA00000085"/>
    </source>
</evidence>
<dbReference type="InterPro" id="IPR036890">
    <property type="entry name" value="HATPase_C_sf"/>
</dbReference>
<feature type="domain" description="Histidine kinase" evidence="10">
    <location>
        <begin position="324"/>
        <end position="570"/>
    </location>
</feature>
<protein>
    <recommendedName>
        <fullName evidence="2">histidine kinase</fullName>
        <ecNumber evidence="2">2.7.13.3</ecNumber>
    </recommendedName>
</protein>
<keyword evidence="5" id="KW-0547">Nucleotide-binding</keyword>
<feature type="domain" description="PAS" evidence="11">
    <location>
        <begin position="190"/>
        <end position="235"/>
    </location>
</feature>
<evidence type="ECO:0000313" key="13">
    <source>
        <dbReference type="EMBL" id="GFK93514.1"/>
    </source>
</evidence>
<evidence type="ECO:0000259" key="12">
    <source>
        <dbReference type="PROSITE" id="PS50113"/>
    </source>
</evidence>
<evidence type="ECO:0000256" key="7">
    <source>
        <dbReference type="ARBA" id="ARBA00022840"/>
    </source>
</evidence>
<reference evidence="13 14" key="2">
    <citation type="submission" date="2020-05" db="EMBL/GenBank/DDBJ databases">
        <title>Draft genome sequence of Desulfovibrio sp. strainFSS-1.</title>
        <authorList>
            <person name="Shimoshige H."/>
            <person name="Kobayashi H."/>
            <person name="Maekawa T."/>
        </authorList>
    </citation>
    <scope>NUCLEOTIDE SEQUENCE [LARGE SCALE GENOMIC DNA]</scope>
    <source>
        <strain evidence="13 14">SIID29052-01</strain>
    </source>
</reference>
<dbReference type="SUPFAM" id="SSF55785">
    <property type="entry name" value="PYP-like sensor domain (PAS domain)"/>
    <property type="match status" value="2"/>
</dbReference>
<comment type="caution">
    <text evidence="13">The sequence shown here is derived from an EMBL/GenBank/DDBJ whole genome shotgun (WGS) entry which is preliminary data.</text>
</comment>
<feature type="region of interest" description="Disordered" evidence="9">
    <location>
        <begin position="1"/>
        <end position="27"/>
    </location>
</feature>
<evidence type="ECO:0000256" key="3">
    <source>
        <dbReference type="ARBA" id="ARBA00022553"/>
    </source>
</evidence>
<evidence type="ECO:0000256" key="9">
    <source>
        <dbReference type="SAM" id="MobiDB-lite"/>
    </source>
</evidence>
<dbReference type="EMBL" id="BLTE01000005">
    <property type="protein sequence ID" value="GFK93514.1"/>
    <property type="molecule type" value="Genomic_DNA"/>
</dbReference>
<feature type="domain" description="PAS" evidence="11">
    <location>
        <begin position="60"/>
        <end position="130"/>
    </location>
</feature>
<dbReference type="AlphaFoldDB" id="A0A6V8LP66"/>
<dbReference type="Gene3D" id="3.30.450.20">
    <property type="entry name" value="PAS domain"/>
    <property type="match status" value="2"/>
</dbReference>
<dbReference type="Pfam" id="PF02518">
    <property type="entry name" value="HATPase_c"/>
    <property type="match status" value="1"/>
</dbReference>
<dbReference type="InterPro" id="IPR000700">
    <property type="entry name" value="PAS-assoc_C"/>
</dbReference>
<dbReference type="InterPro" id="IPR036097">
    <property type="entry name" value="HisK_dim/P_sf"/>
</dbReference>
<dbReference type="Proteomes" id="UP000494245">
    <property type="component" value="Unassembled WGS sequence"/>
</dbReference>
<dbReference type="InterPro" id="IPR035965">
    <property type="entry name" value="PAS-like_dom_sf"/>
</dbReference>
<keyword evidence="14" id="KW-1185">Reference proteome</keyword>
<dbReference type="GO" id="GO:0006355">
    <property type="term" value="P:regulation of DNA-templated transcription"/>
    <property type="evidence" value="ECO:0007669"/>
    <property type="project" value="InterPro"/>
</dbReference>
<dbReference type="Gene3D" id="3.30.565.10">
    <property type="entry name" value="Histidine kinase-like ATPase, C-terminal domain"/>
    <property type="match status" value="1"/>
</dbReference>
<keyword evidence="4 13" id="KW-0808">Transferase</keyword>
<keyword evidence="3" id="KW-0597">Phosphoprotein</keyword>
<evidence type="ECO:0000256" key="2">
    <source>
        <dbReference type="ARBA" id="ARBA00012438"/>
    </source>
</evidence>
<dbReference type="SMART" id="SM00091">
    <property type="entry name" value="PAS"/>
    <property type="match status" value="2"/>
</dbReference>
<dbReference type="EC" id="2.7.13.3" evidence="2"/>
<dbReference type="InterPro" id="IPR013767">
    <property type="entry name" value="PAS_fold"/>
</dbReference>
<dbReference type="PANTHER" id="PTHR43065">
    <property type="entry name" value="SENSOR HISTIDINE KINASE"/>
    <property type="match status" value="1"/>
</dbReference>
<dbReference type="NCBIfam" id="TIGR00229">
    <property type="entry name" value="sensory_box"/>
    <property type="match status" value="2"/>
</dbReference>
<reference evidence="13 14" key="1">
    <citation type="submission" date="2020-04" db="EMBL/GenBank/DDBJ databases">
        <authorList>
            <consortium name="Desulfovibrio sp. FSS-1 genome sequencing consortium"/>
            <person name="Shimoshige H."/>
            <person name="Kobayashi H."/>
            <person name="Maekawa T."/>
        </authorList>
    </citation>
    <scope>NUCLEOTIDE SEQUENCE [LARGE SCALE GENOMIC DNA]</scope>
    <source>
        <strain evidence="13 14">SIID29052-01</strain>
    </source>
</reference>
<keyword evidence="6 13" id="KW-0418">Kinase</keyword>
<dbReference type="GO" id="GO:0000155">
    <property type="term" value="F:phosphorelay sensor kinase activity"/>
    <property type="evidence" value="ECO:0007669"/>
    <property type="project" value="InterPro"/>
</dbReference>
<proteinExistence type="predicted"/>
<dbReference type="GO" id="GO:0005524">
    <property type="term" value="F:ATP binding"/>
    <property type="evidence" value="ECO:0007669"/>
    <property type="project" value="UniProtKB-KW"/>
</dbReference>
<evidence type="ECO:0000313" key="14">
    <source>
        <dbReference type="Proteomes" id="UP000494245"/>
    </source>
</evidence>
<dbReference type="SMART" id="SM00387">
    <property type="entry name" value="HATPase_c"/>
    <property type="match status" value="1"/>
</dbReference>
<evidence type="ECO:0000259" key="11">
    <source>
        <dbReference type="PROSITE" id="PS50112"/>
    </source>
</evidence>
<evidence type="ECO:0000256" key="6">
    <source>
        <dbReference type="ARBA" id="ARBA00022777"/>
    </source>
</evidence>
<dbReference type="Pfam" id="PF00989">
    <property type="entry name" value="PAS"/>
    <property type="match status" value="2"/>
</dbReference>
<gene>
    <name evidence="13" type="primary">kinE_10</name>
    <name evidence="13" type="ORF">NNJEOMEG_01347</name>
</gene>
<dbReference type="SUPFAM" id="SSF55874">
    <property type="entry name" value="ATPase domain of HSP90 chaperone/DNA topoisomerase II/histidine kinase"/>
    <property type="match status" value="1"/>
</dbReference>
<dbReference type="InterPro" id="IPR004358">
    <property type="entry name" value="Sig_transdc_His_kin-like_C"/>
</dbReference>
<dbReference type="SUPFAM" id="SSF47384">
    <property type="entry name" value="Homodimeric domain of signal transducing histidine kinase"/>
    <property type="match status" value="1"/>
</dbReference>
<evidence type="ECO:0000259" key="10">
    <source>
        <dbReference type="PROSITE" id="PS50109"/>
    </source>
</evidence>
<dbReference type="Gene3D" id="1.10.287.130">
    <property type="match status" value="1"/>
</dbReference>
<dbReference type="PROSITE" id="PS50109">
    <property type="entry name" value="HIS_KIN"/>
    <property type="match status" value="1"/>
</dbReference>
<keyword evidence="7" id="KW-0067">ATP-binding</keyword>
<dbReference type="CDD" id="cd00082">
    <property type="entry name" value="HisKA"/>
    <property type="match status" value="1"/>
</dbReference>
<dbReference type="InterPro" id="IPR003594">
    <property type="entry name" value="HATPase_dom"/>
</dbReference>
<dbReference type="RefSeq" id="WP_173082624.1">
    <property type="nucleotide sequence ID" value="NZ_BLTE01000005.1"/>
</dbReference>
<sequence length="586" mass="65172">MNASLRQRAEELARAGKAPRGPKLSPEEMQEKLHELLVHQIELEMQNEALRQSQEDLEAVRARYFDLYDMAPIGYVTLNEQGLILEANTTVASMLGVHRSLLVNQPISRFIFKEDQDHYYRHRKHLVASGEPHSCTQRGCELRLVNQEGISFWAQIETKSAQEADGEFVHLTMVSDISARKQAEQETVKAQEYLANILNSMPSAMIGIDLQCVVTHWNRAAEEATGTPARLALGRPLEDAFPRLLPQMDTIRAALRDRTPQNTKREVFIRNGVRSYQDVMIYPLVTEDIVGAVVRVDDVTRRVQIDEMMVQSEKMMSVGGLAAGMAHEINNPLSGILQSAQVVISHLQPDVPANRIAAEASGCSMDSIQAYLNKRQIPEFMEAINQSGARAAQIVSNMLEFCRKGDVPQQAADINALLDKAVELSRFDYDLKKKYDFKTITIVREYAQDLPEVYCTCAEIEQVALNLLKNAAQALVNQDAITSKPTITLRTALDGGLLRIEVEDNGIGMTDAVRKRAFEPFFTTKGVGEGTGLGLAVSYFIIVTKHGGSFDVQSQPGIGTRFIMRIPFSPDQTDAWTAAAETHAES</sequence>
<organism evidence="13 14">
    <name type="scientific">Fundidesulfovibrio magnetotacticus</name>
    <dbReference type="NCBI Taxonomy" id="2730080"/>
    <lineage>
        <taxon>Bacteria</taxon>
        <taxon>Pseudomonadati</taxon>
        <taxon>Thermodesulfobacteriota</taxon>
        <taxon>Desulfovibrionia</taxon>
        <taxon>Desulfovibrionales</taxon>
        <taxon>Desulfovibrionaceae</taxon>
        <taxon>Fundidesulfovibrio</taxon>
    </lineage>
</organism>
<dbReference type="PRINTS" id="PR00344">
    <property type="entry name" value="BCTRLSENSOR"/>
</dbReference>
<dbReference type="PANTHER" id="PTHR43065:SF42">
    <property type="entry name" value="TWO-COMPONENT SENSOR PPRA"/>
    <property type="match status" value="1"/>
</dbReference>
<dbReference type="PROSITE" id="PS50113">
    <property type="entry name" value="PAC"/>
    <property type="match status" value="1"/>
</dbReference>
<dbReference type="InterPro" id="IPR005467">
    <property type="entry name" value="His_kinase_dom"/>
</dbReference>